<protein>
    <recommendedName>
        <fullName evidence="3">Ferredoxin</fullName>
    </recommendedName>
</protein>
<keyword evidence="2" id="KW-1185">Reference proteome</keyword>
<organism evidence="1 2">
    <name type="scientific">Saccharopolyspora rhizosphaerae</name>
    <dbReference type="NCBI Taxonomy" id="2492662"/>
    <lineage>
        <taxon>Bacteria</taxon>
        <taxon>Bacillati</taxon>
        <taxon>Actinomycetota</taxon>
        <taxon>Actinomycetes</taxon>
        <taxon>Pseudonocardiales</taxon>
        <taxon>Pseudonocardiaceae</taxon>
        <taxon>Saccharopolyspora</taxon>
    </lineage>
</organism>
<evidence type="ECO:0000313" key="2">
    <source>
        <dbReference type="Proteomes" id="UP000274515"/>
    </source>
</evidence>
<dbReference type="EMBL" id="RSAA01000008">
    <property type="protein sequence ID" value="RRO17513.1"/>
    <property type="molecule type" value="Genomic_DNA"/>
</dbReference>
<evidence type="ECO:0000313" key="1">
    <source>
        <dbReference type="EMBL" id="RRO17513.1"/>
    </source>
</evidence>
<sequence length="99" mass="10709">MTAARTDVPPSTTADQRLYLEGGLRPLPCTTCGVRVLVKKLSPEQTSIQWTTSTEQCPEISARIAEGEHPALVDTCPRLRATIEHAISEGLLEVPDPGE</sequence>
<evidence type="ECO:0008006" key="3">
    <source>
        <dbReference type="Google" id="ProtNLM"/>
    </source>
</evidence>
<dbReference type="Proteomes" id="UP000274515">
    <property type="component" value="Unassembled WGS sequence"/>
</dbReference>
<reference evidence="1 2" key="1">
    <citation type="submission" date="2018-11" db="EMBL/GenBank/DDBJ databases">
        <title>Saccharopolyspora rhizosphaerae sp. nov., an actinomycete isolated from rhizosphere soil in Thailand.</title>
        <authorList>
            <person name="Intra B."/>
            <person name="Euanorasetr J."/>
            <person name="Take A."/>
            <person name="Inahashi Y."/>
            <person name="Mori M."/>
            <person name="Panbangred W."/>
            <person name="Matsumoto A."/>
        </authorList>
    </citation>
    <scope>NUCLEOTIDE SEQUENCE [LARGE SCALE GENOMIC DNA]</scope>
    <source>
        <strain evidence="1 2">H219</strain>
    </source>
</reference>
<comment type="caution">
    <text evidence="1">The sequence shown here is derived from an EMBL/GenBank/DDBJ whole genome shotgun (WGS) entry which is preliminary data.</text>
</comment>
<gene>
    <name evidence="1" type="ORF">EIL87_09495</name>
</gene>
<accession>A0A3R8R3N5</accession>
<name>A0A3R8R3N5_9PSEU</name>
<proteinExistence type="predicted"/>
<dbReference type="RefSeq" id="WP_125089845.1">
    <property type="nucleotide sequence ID" value="NZ_RSAA01000008.1"/>
</dbReference>
<dbReference type="OrthoDB" id="4554341at2"/>
<dbReference type="AlphaFoldDB" id="A0A3R8R3N5"/>